<dbReference type="Proteomes" id="UP000886501">
    <property type="component" value="Unassembled WGS sequence"/>
</dbReference>
<accession>A0ACB6ZGQ9</accession>
<dbReference type="EMBL" id="MU118011">
    <property type="protein sequence ID" value="KAF9648568.1"/>
    <property type="molecule type" value="Genomic_DNA"/>
</dbReference>
<name>A0ACB6ZGQ9_THEGA</name>
<sequence>MFTVQKSEEESARYIRRLALKTLNVSKPANGSSKSLDSSLRRHTAFIKKTRQSVGAENRDQLLKDIETLSLEKYVDELDSAVLEGISRCKSEKDVWSAVEMISAIHRRFPMSFTPKAVVSLCAALAAPSRASLASLPPEQREKEDAARVARQRPILRVCSELALVGIIRDAPSRSGGEWIMKVLKELLSNDPSLSSLPLLTTFLKSYSRPYLGITPPQFSKAYANGDATENGTKVTEKVTPETEELIEKDIMDRFKRMCEGYFQNVSKKLVIEHNRLQEQDRRNHEAYIRSGEIFEDRQQAYEKMTKGYEKLLSNCQSLSELLYLPMPNLPSASHKSESIMIGSNAGKGLGEDGELALSTAGGKWEDEEERRFFEDIQDLRDYVPKAMLGLEEGEDKTSPGEEEKKPEEDLQVDMKKLDEELAGLESKVANGDTGEEASANGDVSEDEDNVPTPTPGSPKTDMTTSPQLAPQGPSQILTALLTRLPDATNRTLIDQAAVDFAFLNSKAARKRLTKFFTQIPKNRNDVLPYYSRFIATLSRYMPDVGEEVVKYLSDEFKYLQRKKNVKELTESRMKNITFLSNLTKFGVVPPHLILYMFTSCLDSFTGSNVENVAWLLEGCGRYLLRSDATHEPFAKMLELMKRKQVMQHFDQRQSLLLENAYYQCNPPERAPREEKQRTVMELFIRHLVYDVLSKRTIDKVLKLIRKLDWNDASVRLMLHKVFTKPWKLNYSNVGLMAMLTNDLNRYHPDFVVSVVDQVLEDIRRGLEQNMYSTNQRRVATAKYLGELYNYRLLGSGIIFDMLWSLVTFGHPDGRPLPGQCCPIDMPDDFFRVRLVCVLLDTCGMCFDRGSQKRKLDNYLNFFQMYVLCKDPLPMDVEFMLYDSLEAVRPKLVMFKTFEEAFTAVDEMFTVAFQTAGLVTGDDSGDESGDEGPGREREDEEDTEWTSSPVGQRLKISSPAANTYFHQTDERAPSPETVLLKGSQENMGPSAEADAEFEKELAKMMTDTSAESRRVDRKTALALWESAALPTGLKKKRVDDLEEDGDTSASTEEHVMKFTLVTKRGKQQQTRQIAVPAESTLAIQTRTAQMQDRVEQQQLKRLVLNYEQREEAEELKALEAQSRPIKIRLAG</sequence>
<proteinExistence type="predicted"/>
<evidence type="ECO:0000313" key="1">
    <source>
        <dbReference type="EMBL" id="KAF9648568.1"/>
    </source>
</evidence>
<reference evidence="1" key="2">
    <citation type="journal article" date="2020" name="Nat. Commun.">
        <title>Large-scale genome sequencing of mycorrhizal fungi provides insights into the early evolution of symbiotic traits.</title>
        <authorList>
            <person name="Miyauchi S."/>
            <person name="Kiss E."/>
            <person name="Kuo A."/>
            <person name="Drula E."/>
            <person name="Kohler A."/>
            <person name="Sanchez-Garcia M."/>
            <person name="Morin E."/>
            <person name="Andreopoulos B."/>
            <person name="Barry K.W."/>
            <person name="Bonito G."/>
            <person name="Buee M."/>
            <person name="Carver A."/>
            <person name="Chen C."/>
            <person name="Cichocki N."/>
            <person name="Clum A."/>
            <person name="Culley D."/>
            <person name="Crous P.W."/>
            <person name="Fauchery L."/>
            <person name="Girlanda M."/>
            <person name="Hayes R.D."/>
            <person name="Keri Z."/>
            <person name="LaButti K."/>
            <person name="Lipzen A."/>
            <person name="Lombard V."/>
            <person name="Magnuson J."/>
            <person name="Maillard F."/>
            <person name="Murat C."/>
            <person name="Nolan M."/>
            <person name="Ohm R.A."/>
            <person name="Pangilinan J."/>
            <person name="Pereira M.F."/>
            <person name="Perotto S."/>
            <person name="Peter M."/>
            <person name="Pfister S."/>
            <person name="Riley R."/>
            <person name="Sitrit Y."/>
            <person name="Stielow J.B."/>
            <person name="Szollosi G."/>
            <person name="Zifcakova L."/>
            <person name="Stursova M."/>
            <person name="Spatafora J.W."/>
            <person name="Tedersoo L."/>
            <person name="Vaario L.M."/>
            <person name="Yamada A."/>
            <person name="Yan M."/>
            <person name="Wang P."/>
            <person name="Xu J."/>
            <person name="Bruns T."/>
            <person name="Baldrian P."/>
            <person name="Vilgalys R."/>
            <person name="Dunand C."/>
            <person name="Henrissat B."/>
            <person name="Grigoriev I.V."/>
            <person name="Hibbett D."/>
            <person name="Nagy L.G."/>
            <person name="Martin F.M."/>
        </authorList>
    </citation>
    <scope>NUCLEOTIDE SEQUENCE</scope>
    <source>
        <strain evidence="1">P2</strain>
    </source>
</reference>
<keyword evidence="2" id="KW-1185">Reference proteome</keyword>
<protein>
    <submittedName>
        <fullName evidence="1">ARM repeat-containing protein</fullName>
    </submittedName>
</protein>
<reference evidence="1" key="1">
    <citation type="submission" date="2019-10" db="EMBL/GenBank/DDBJ databases">
        <authorList>
            <consortium name="DOE Joint Genome Institute"/>
            <person name="Kuo A."/>
            <person name="Miyauchi S."/>
            <person name="Kiss E."/>
            <person name="Drula E."/>
            <person name="Kohler A."/>
            <person name="Sanchez-Garcia M."/>
            <person name="Andreopoulos B."/>
            <person name="Barry K.W."/>
            <person name="Bonito G."/>
            <person name="Buee M."/>
            <person name="Carver A."/>
            <person name="Chen C."/>
            <person name="Cichocki N."/>
            <person name="Clum A."/>
            <person name="Culley D."/>
            <person name="Crous P.W."/>
            <person name="Fauchery L."/>
            <person name="Girlanda M."/>
            <person name="Hayes R."/>
            <person name="Keri Z."/>
            <person name="Labutti K."/>
            <person name="Lipzen A."/>
            <person name="Lombard V."/>
            <person name="Magnuson J."/>
            <person name="Maillard F."/>
            <person name="Morin E."/>
            <person name="Murat C."/>
            <person name="Nolan M."/>
            <person name="Ohm R."/>
            <person name="Pangilinan J."/>
            <person name="Pereira M."/>
            <person name="Perotto S."/>
            <person name="Peter M."/>
            <person name="Riley R."/>
            <person name="Sitrit Y."/>
            <person name="Stielow B."/>
            <person name="Szollosi G."/>
            <person name="Zifcakova L."/>
            <person name="Stursova M."/>
            <person name="Spatafora J.W."/>
            <person name="Tedersoo L."/>
            <person name="Vaario L.-M."/>
            <person name="Yamada A."/>
            <person name="Yan M."/>
            <person name="Wang P."/>
            <person name="Xu J."/>
            <person name="Bruns T."/>
            <person name="Baldrian P."/>
            <person name="Vilgalys R."/>
            <person name="Henrissat B."/>
            <person name="Grigoriev I.V."/>
            <person name="Hibbett D."/>
            <person name="Nagy L.G."/>
            <person name="Martin F.M."/>
        </authorList>
    </citation>
    <scope>NUCLEOTIDE SEQUENCE</scope>
    <source>
        <strain evidence="1">P2</strain>
    </source>
</reference>
<evidence type="ECO:0000313" key="2">
    <source>
        <dbReference type="Proteomes" id="UP000886501"/>
    </source>
</evidence>
<organism evidence="1 2">
    <name type="scientific">Thelephora ganbajun</name>
    <name type="common">Ganba fungus</name>
    <dbReference type="NCBI Taxonomy" id="370292"/>
    <lineage>
        <taxon>Eukaryota</taxon>
        <taxon>Fungi</taxon>
        <taxon>Dikarya</taxon>
        <taxon>Basidiomycota</taxon>
        <taxon>Agaricomycotina</taxon>
        <taxon>Agaricomycetes</taxon>
        <taxon>Thelephorales</taxon>
        <taxon>Thelephoraceae</taxon>
        <taxon>Thelephora</taxon>
    </lineage>
</organism>
<comment type="caution">
    <text evidence="1">The sequence shown here is derived from an EMBL/GenBank/DDBJ whole genome shotgun (WGS) entry which is preliminary data.</text>
</comment>
<gene>
    <name evidence="1" type="ORF">BDM02DRAFT_3144001</name>
</gene>